<evidence type="ECO:0000256" key="1">
    <source>
        <dbReference type="SAM" id="MobiDB-lite"/>
    </source>
</evidence>
<keyword evidence="4" id="KW-1185">Reference proteome</keyword>
<feature type="compositionally biased region" description="Polar residues" evidence="1">
    <location>
        <begin position="152"/>
        <end position="167"/>
    </location>
</feature>
<evidence type="ECO:0000313" key="3">
    <source>
        <dbReference type="EMBL" id="PKR80324.1"/>
    </source>
</evidence>
<gene>
    <name evidence="3" type="ORF">CW751_10760</name>
</gene>
<keyword evidence="2" id="KW-0472">Membrane</keyword>
<feature type="region of interest" description="Disordered" evidence="1">
    <location>
        <begin position="126"/>
        <end position="170"/>
    </location>
</feature>
<dbReference type="Proteomes" id="UP000236654">
    <property type="component" value="Unassembled WGS sequence"/>
</dbReference>
<reference evidence="3 4" key="1">
    <citation type="submission" date="2017-12" db="EMBL/GenBank/DDBJ databases">
        <title>The draft genome sequence of Brumimicrobium saltpan LHR20.</title>
        <authorList>
            <person name="Do Z.-J."/>
            <person name="Luo H.-R."/>
        </authorList>
    </citation>
    <scope>NUCLEOTIDE SEQUENCE [LARGE SCALE GENOMIC DNA]</scope>
    <source>
        <strain evidence="3 4">LHR20</strain>
    </source>
</reference>
<keyword evidence="2" id="KW-1133">Transmembrane helix</keyword>
<accession>A0A2I0R171</accession>
<organism evidence="3 4">
    <name type="scientific">Brumimicrobium salinarum</name>
    <dbReference type="NCBI Taxonomy" id="2058658"/>
    <lineage>
        <taxon>Bacteria</taxon>
        <taxon>Pseudomonadati</taxon>
        <taxon>Bacteroidota</taxon>
        <taxon>Flavobacteriia</taxon>
        <taxon>Flavobacteriales</taxon>
        <taxon>Crocinitomicaceae</taxon>
        <taxon>Brumimicrobium</taxon>
    </lineage>
</organism>
<feature type="compositionally biased region" description="Basic and acidic residues" evidence="1">
    <location>
        <begin position="137"/>
        <end position="151"/>
    </location>
</feature>
<sequence>MKYHELPTFDMLVAYQKGNLSSSDRKWIDEMIHDNPMVKAVFEGVSTISPSAVKSVSSKTNLQINSRYYTKPGFWSKYGVWIGLSAITLLIGFGILFQKNTVQKKYVAEAFSKNIAIKKSQHNKVLPAEKEEDEDVSVQKETEELKEDNRDLNQNNLDESVSSAQNEKLNEEEPKFIQVELPEFKEKTNNSNKDNVTQESTAIDPIPDAYEAKKVGQTDNTRTFTYAKEESVATILLAVQEVQILAKTNPNDLKRTKPNKGGNPFQNTNTSSGTSGGYSIDDVPKFPGGDRALQNYFIGKLKPIKVSKGEDKYAKSIMIDLHINSRGKLKDHKIYGQIHPKHQEALIKAINNLPRFEKGSESITYSLGIAF</sequence>
<feature type="transmembrane region" description="Helical" evidence="2">
    <location>
        <begin position="78"/>
        <end position="97"/>
    </location>
</feature>
<comment type="caution">
    <text evidence="3">The sequence shown here is derived from an EMBL/GenBank/DDBJ whole genome shotgun (WGS) entry which is preliminary data.</text>
</comment>
<protein>
    <recommendedName>
        <fullName evidence="5">TonB C-terminal domain-containing protein</fullName>
    </recommendedName>
</protein>
<evidence type="ECO:0000313" key="4">
    <source>
        <dbReference type="Proteomes" id="UP000236654"/>
    </source>
</evidence>
<dbReference type="AlphaFoldDB" id="A0A2I0R171"/>
<keyword evidence="2" id="KW-0812">Transmembrane</keyword>
<dbReference type="OrthoDB" id="1039448at2"/>
<evidence type="ECO:0000256" key="2">
    <source>
        <dbReference type="SAM" id="Phobius"/>
    </source>
</evidence>
<proteinExistence type="predicted"/>
<evidence type="ECO:0008006" key="5">
    <source>
        <dbReference type="Google" id="ProtNLM"/>
    </source>
</evidence>
<dbReference type="RefSeq" id="WP_101335036.1">
    <property type="nucleotide sequence ID" value="NZ_PJNI01000011.1"/>
</dbReference>
<feature type="region of interest" description="Disordered" evidence="1">
    <location>
        <begin position="249"/>
        <end position="278"/>
    </location>
</feature>
<dbReference type="EMBL" id="PJNI01000011">
    <property type="protein sequence ID" value="PKR80324.1"/>
    <property type="molecule type" value="Genomic_DNA"/>
</dbReference>
<name>A0A2I0R171_9FLAO</name>